<feature type="transmembrane region" description="Helical" evidence="8">
    <location>
        <begin position="355"/>
        <end position="382"/>
    </location>
</feature>
<evidence type="ECO:0000256" key="2">
    <source>
        <dbReference type="ARBA" id="ARBA00005748"/>
    </source>
</evidence>
<evidence type="ECO:0000256" key="7">
    <source>
        <dbReference type="ARBA" id="ARBA00023242"/>
    </source>
</evidence>
<gene>
    <name evidence="9" type="ORF">TASK_LOCUS9377</name>
</gene>
<feature type="transmembrane region" description="Helical" evidence="8">
    <location>
        <begin position="276"/>
        <end position="296"/>
    </location>
</feature>
<feature type="transmembrane region" description="Helical" evidence="8">
    <location>
        <begin position="245"/>
        <end position="264"/>
    </location>
</feature>
<feature type="transmembrane region" description="Helical" evidence="8">
    <location>
        <begin position="402"/>
        <end position="423"/>
    </location>
</feature>
<evidence type="ECO:0000313" key="11">
    <source>
        <dbReference type="WBParaSite" id="TASK_0000937601-mRNA-1"/>
    </source>
</evidence>
<evidence type="ECO:0000256" key="3">
    <source>
        <dbReference type="ARBA" id="ARBA00022692"/>
    </source>
</evidence>
<keyword evidence="4" id="KW-0732">Signal</keyword>
<evidence type="ECO:0000313" key="10">
    <source>
        <dbReference type="Proteomes" id="UP000282613"/>
    </source>
</evidence>
<evidence type="ECO:0000256" key="6">
    <source>
        <dbReference type="ARBA" id="ARBA00023136"/>
    </source>
</evidence>
<evidence type="ECO:0000313" key="9">
    <source>
        <dbReference type="EMBL" id="VDK43090.1"/>
    </source>
</evidence>
<dbReference type="WBParaSite" id="TASK_0000937601-mRNA-1">
    <property type="protein sequence ID" value="TASK_0000937601-mRNA-1"/>
    <property type="gene ID" value="TASK_0000937601"/>
</dbReference>
<organism evidence="11">
    <name type="scientific">Taenia asiatica</name>
    <name type="common">Asian tapeworm</name>
    <dbReference type="NCBI Taxonomy" id="60517"/>
    <lineage>
        <taxon>Eukaryota</taxon>
        <taxon>Metazoa</taxon>
        <taxon>Spiralia</taxon>
        <taxon>Lophotrochozoa</taxon>
        <taxon>Platyhelminthes</taxon>
        <taxon>Cestoda</taxon>
        <taxon>Eucestoda</taxon>
        <taxon>Cyclophyllidea</taxon>
        <taxon>Taeniidae</taxon>
        <taxon>Taenia</taxon>
    </lineage>
</organism>
<evidence type="ECO:0000256" key="4">
    <source>
        <dbReference type="ARBA" id="ARBA00022729"/>
    </source>
</evidence>
<evidence type="ECO:0000256" key="8">
    <source>
        <dbReference type="SAM" id="Phobius"/>
    </source>
</evidence>
<dbReference type="OrthoDB" id="6239296at2759"/>
<dbReference type="STRING" id="60517.A0A0R3WEW2"/>
<keyword evidence="3 8" id="KW-0812">Transmembrane</keyword>
<dbReference type="Pfam" id="PF10225">
    <property type="entry name" value="NEMP"/>
    <property type="match status" value="1"/>
</dbReference>
<feature type="transmembrane region" description="Helical" evidence="8">
    <location>
        <begin position="311"/>
        <end position="334"/>
    </location>
</feature>
<keyword evidence="7" id="KW-0539">Nucleus</keyword>
<accession>A0A0R3WEW2</accession>
<reference evidence="11" key="1">
    <citation type="submission" date="2017-02" db="UniProtKB">
        <authorList>
            <consortium name="WormBaseParasite"/>
        </authorList>
    </citation>
    <scope>IDENTIFICATION</scope>
</reference>
<dbReference type="PANTHER" id="PTHR13598">
    <property type="entry name" value="AT07567P-RELATED"/>
    <property type="match status" value="1"/>
</dbReference>
<comment type="similarity">
    <text evidence="2">Belongs to the NEMP family.</text>
</comment>
<comment type="subcellular location">
    <subcellularLocation>
        <location evidence="1">Nucleus inner membrane</location>
        <topology evidence="1">Multi-pass membrane protein</topology>
        <orientation evidence="1">Nucleoplasmic side</orientation>
    </subcellularLocation>
</comment>
<sequence length="555" mass="62479">MFLIGGLELSEEYHFETAIETYMLSTEGAQTDRYMDGHMWLRSSEVIAPGKKEQVQKVDVGFFVFTFTILSPVICDHFSPIYLPYGSGERLIITGFAPRVVCLRRPPWFEWIFSAFQRHTIKIVATSPEVYPFYAFTATDEYDLRSRAPWLHDFPSPSLLSSFFPFSPASGPGYLELREDTSIELFGFDSHCVAFISQPGKTYYSYQDGIDVDFEARIDWFRISRLFSGFALYFIAPALSNNLTFYYFTGMSLSIIGSVLIILLIAMRLLPKRTTLLLQGALLIGGGAFSFFVIYLDYLRSLLWGFVLNNAGWVLCYVLGTALISVATLYWLGLPERLMQSFPRTQTLTQLLIRIAAVLLIASAPHLPSQLLILTDIVHLAAHYAKVWLNIDPSPLLAASPLAIRAVFAGVALAVVSYISTMLSKGRRKRPPMDPSWENCYLLAPPCASSSPYNRQNMKPVWRPPGSSFHATPSTSSYGGYVYRAEENNEYAAGCTEAYWDGNGYVFSPVPRVRSNRSTPRRQTASSRSLKSRSKVGWVVMQDAVLTDDDEEEDY</sequence>
<dbReference type="PANTHER" id="PTHR13598:SF1">
    <property type="entry name" value="AT07567P-RELATED"/>
    <property type="match status" value="1"/>
</dbReference>
<keyword evidence="6 8" id="KW-0472">Membrane</keyword>
<name>A0A0R3WEW2_TAEAS</name>
<reference evidence="9 10" key="2">
    <citation type="submission" date="2018-11" db="EMBL/GenBank/DDBJ databases">
        <authorList>
            <consortium name="Pathogen Informatics"/>
        </authorList>
    </citation>
    <scope>NUCLEOTIDE SEQUENCE [LARGE SCALE GENOMIC DNA]</scope>
</reference>
<keyword evidence="5 8" id="KW-1133">Transmembrane helix</keyword>
<proteinExistence type="inferred from homology"/>
<dbReference type="EMBL" id="UYRS01019124">
    <property type="protein sequence ID" value="VDK43090.1"/>
    <property type="molecule type" value="Genomic_DNA"/>
</dbReference>
<evidence type="ECO:0000256" key="5">
    <source>
        <dbReference type="ARBA" id="ARBA00022989"/>
    </source>
</evidence>
<keyword evidence="10" id="KW-1185">Reference proteome</keyword>
<dbReference type="Proteomes" id="UP000282613">
    <property type="component" value="Unassembled WGS sequence"/>
</dbReference>
<dbReference type="AlphaFoldDB" id="A0A0R3WEW2"/>
<evidence type="ECO:0000256" key="1">
    <source>
        <dbReference type="ARBA" id="ARBA00004575"/>
    </source>
</evidence>
<dbReference type="InterPro" id="IPR019358">
    <property type="entry name" value="NEMP_fam"/>
</dbReference>
<protein>
    <submittedName>
        <fullName evidence="11">Transmembrane protein</fullName>
    </submittedName>
</protein>
<dbReference type="GO" id="GO:0005637">
    <property type="term" value="C:nuclear inner membrane"/>
    <property type="evidence" value="ECO:0007669"/>
    <property type="project" value="UniProtKB-SubCell"/>
</dbReference>